<reference evidence="1 2" key="1">
    <citation type="journal article" date="2022" name="Hortic Res">
        <title>A haplotype resolved chromosomal level avocado genome allows analysis of novel avocado genes.</title>
        <authorList>
            <person name="Nath O."/>
            <person name="Fletcher S.J."/>
            <person name="Hayward A."/>
            <person name="Shaw L.M."/>
            <person name="Masouleh A.K."/>
            <person name="Furtado A."/>
            <person name="Henry R.J."/>
            <person name="Mitter N."/>
        </authorList>
    </citation>
    <scope>NUCLEOTIDE SEQUENCE [LARGE SCALE GENOMIC DNA]</scope>
    <source>
        <strain evidence="2">cv. Hass</strain>
    </source>
</reference>
<comment type="caution">
    <text evidence="1">The sequence shown here is derived from an EMBL/GenBank/DDBJ whole genome shotgun (WGS) entry which is preliminary data.</text>
</comment>
<accession>A0ACC2KJW4</accession>
<proteinExistence type="predicted"/>
<keyword evidence="2" id="KW-1185">Reference proteome</keyword>
<evidence type="ECO:0000313" key="1">
    <source>
        <dbReference type="EMBL" id="KAJ8621469.1"/>
    </source>
</evidence>
<evidence type="ECO:0000313" key="2">
    <source>
        <dbReference type="Proteomes" id="UP001234297"/>
    </source>
</evidence>
<dbReference type="Proteomes" id="UP001234297">
    <property type="component" value="Chromosome 9"/>
</dbReference>
<gene>
    <name evidence="1" type="ORF">MRB53_029998</name>
</gene>
<sequence>MTAVVNVHAKCRQIEDARRMFDRMPERDFVAWNAIIYGLAHNGPAKRALEFVFIMQREGIGPEKRPDSITFVSVFEDHATGKGAATTEDVLDDLTRNEDNEDTSNLGMDFVEMEQIISTASTNNEGTSQKETRRRSTDNMD</sequence>
<organism evidence="1 2">
    <name type="scientific">Persea americana</name>
    <name type="common">Avocado</name>
    <dbReference type="NCBI Taxonomy" id="3435"/>
    <lineage>
        <taxon>Eukaryota</taxon>
        <taxon>Viridiplantae</taxon>
        <taxon>Streptophyta</taxon>
        <taxon>Embryophyta</taxon>
        <taxon>Tracheophyta</taxon>
        <taxon>Spermatophyta</taxon>
        <taxon>Magnoliopsida</taxon>
        <taxon>Magnoliidae</taxon>
        <taxon>Laurales</taxon>
        <taxon>Lauraceae</taxon>
        <taxon>Persea</taxon>
    </lineage>
</organism>
<protein>
    <submittedName>
        <fullName evidence="1">Uncharacterized protein</fullName>
    </submittedName>
</protein>
<name>A0ACC2KJW4_PERAE</name>
<dbReference type="EMBL" id="CM056817">
    <property type="protein sequence ID" value="KAJ8621469.1"/>
    <property type="molecule type" value="Genomic_DNA"/>
</dbReference>